<keyword evidence="3" id="KW-0808">Transferase</keyword>
<dbReference type="InterPro" id="IPR011009">
    <property type="entry name" value="Kinase-like_dom_sf"/>
</dbReference>
<dbReference type="InterPro" id="IPR008266">
    <property type="entry name" value="Tyr_kinase_AS"/>
</dbReference>
<keyword evidence="2" id="KW-0723">Serine/threonine-protein kinase</keyword>
<dbReference type="PANTHER" id="PTHR43289">
    <property type="entry name" value="MITOGEN-ACTIVATED PROTEIN KINASE KINASE KINASE 20-RELATED"/>
    <property type="match status" value="1"/>
</dbReference>
<reference evidence="11 12" key="1">
    <citation type="journal article" date="2018" name="Int. J. Syst. Evol. Microbiol.">
        <title>Epidermidibacterium keratini gen. nov., sp. nov., a member of the family Sporichthyaceae, isolated from keratin epidermis.</title>
        <authorList>
            <person name="Lee D.G."/>
            <person name="Trujillo M.E."/>
            <person name="Kang S."/>
            <person name="Nam J.J."/>
            <person name="Kim Y.J."/>
        </authorList>
    </citation>
    <scope>NUCLEOTIDE SEQUENCE [LARGE SCALE GENOMIC DNA]</scope>
    <source>
        <strain evidence="11 12">EPI-7</strain>
    </source>
</reference>
<organism evidence="11 12">
    <name type="scientific">Epidermidibacterium keratini</name>
    <dbReference type="NCBI Taxonomy" id="1891644"/>
    <lineage>
        <taxon>Bacteria</taxon>
        <taxon>Bacillati</taxon>
        <taxon>Actinomycetota</taxon>
        <taxon>Actinomycetes</taxon>
        <taxon>Sporichthyales</taxon>
        <taxon>Sporichthyaceae</taxon>
        <taxon>Epidermidibacterium</taxon>
    </lineage>
</organism>
<dbReference type="PROSITE" id="PS00109">
    <property type="entry name" value="PROTEIN_KINASE_TYR"/>
    <property type="match status" value="1"/>
</dbReference>
<gene>
    <name evidence="11" type="ORF">EK0264_14730</name>
</gene>
<evidence type="ECO:0000256" key="2">
    <source>
        <dbReference type="ARBA" id="ARBA00022527"/>
    </source>
</evidence>
<dbReference type="EC" id="2.7.11.1" evidence="1"/>
<dbReference type="EMBL" id="CP047156">
    <property type="protein sequence ID" value="QHC01420.1"/>
    <property type="molecule type" value="Genomic_DNA"/>
</dbReference>
<keyword evidence="9" id="KW-0472">Membrane</keyword>
<keyword evidence="12" id="KW-1185">Reference proteome</keyword>
<evidence type="ECO:0000256" key="1">
    <source>
        <dbReference type="ARBA" id="ARBA00012513"/>
    </source>
</evidence>
<dbReference type="KEGG" id="eke:EK0264_14730"/>
<protein>
    <recommendedName>
        <fullName evidence="1">non-specific serine/threonine protein kinase</fullName>
        <ecNumber evidence="1">2.7.11.1</ecNumber>
    </recommendedName>
</protein>
<keyword evidence="5 11" id="KW-0418">Kinase</keyword>
<proteinExistence type="predicted"/>
<keyword evidence="9" id="KW-1133">Transmembrane helix</keyword>
<dbReference type="OrthoDB" id="9762169at2"/>
<dbReference type="InterPro" id="IPR017441">
    <property type="entry name" value="Protein_kinase_ATP_BS"/>
</dbReference>
<dbReference type="GO" id="GO:0004674">
    <property type="term" value="F:protein serine/threonine kinase activity"/>
    <property type="evidence" value="ECO:0007669"/>
    <property type="project" value="UniProtKB-KW"/>
</dbReference>
<evidence type="ECO:0000256" key="3">
    <source>
        <dbReference type="ARBA" id="ARBA00022679"/>
    </source>
</evidence>
<dbReference type="Pfam" id="PF00069">
    <property type="entry name" value="Pkinase"/>
    <property type="match status" value="1"/>
</dbReference>
<name>A0A7L4YQL1_9ACTN</name>
<feature type="transmembrane region" description="Helical" evidence="9">
    <location>
        <begin position="320"/>
        <end position="342"/>
    </location>
</feature>
<feature type="region of interest" description="Disordered" evidence="8">
    <location>
        <begin position="267"/>
        <end position="313"/>
    </location>
</feature>
<evidence type="ECO:0000256" key="4">
    <source>
        <dbReference type="ARBA" id="ARBA00022741"/>
    </source>
</evidence>
<evidence type="ECO:0000259" key="10">
    <source>
        <dbReference type="PROSITE" id="PS50011"/>
    </source>
</evidence>
<dbReference type="Proteomes" id="UP000463857">
    <property type="component" value="Chromosome"/>
</dbReference>
<sequence length="343" mass="35190">MSRIVAHRFELLEPIGQGGTGSVWVALDHERATLAAVKLLTHADAGGVVQFAREQAMRIRSEYVIAPYSWAAGDEQVAIAMPLRTGGSLAVLVADFGALPTRWIATLGFQAAQAISAVHAAGVLHRDITPANLLLAATGTDEPELALSDFGTAIAAGSPRFTGTGTYVGTEGYVAPEVVAGGAASAASDWYSFGKVLEFLGADEPEVDARLSRLAAELTSNDPARRPTDAVARLAAVTGELGPWRPGADDVEVLAHVDSAAALARAGSAPSAVGHRADREPTRRLAPTPEPAGHTESALAPAENAAPPDTQRASGGRATVFLAAALGLVGLALLVLAVVLAVR</sequence>
<feature type="domain" description="Protein kinase" evidence="10">
    <location>
        <begin position="9"/>
        <end position="297"/>
    </location>
</feature>
<feature type="binding site" evidence="7">
    <location>
        <position position="38"/>
    </location>
    <ligand>
        <name>ATP</name>
        <dbReference type="ChEBI" id="CHEBI:30616"/>
    </ligand>
</feature>
<evidence type="ECO:0000256" key="5">
    <source>
        <dbReference type="ARBA" id="ARBA00022777"/>
    </source>
</evidence>
<dbReference type="CDD" id="cd14014">
    <property type="entry name" value="STKc_PknB_like"/>
    <property type="match status" value="1"/>
</dbReference>
<evidence type="ECO:0000256" key="7">
    <source>
        <dbReference type="PROSITE-ProRule" id="PRU10141"/>
    </source>
</evidence>
<evidence type="ECO:0000313" key="11">
    <source>
        <dbReference type="EMBL" id="QHC01420.1"/>
    </source>
</evidence>
<dbReference type="SUPFAM" id="SSF56112">
    <property type="entry name" value="Protein kinase-like (PK-like)"/>
    <property type="match status" value="1"/>
</dbReference>
<keyword evidence="9" id="KW-0812">Transmembrane</keyword>
<dbReference type="AlphaFoldDB" id="A0A7L4YQL1"/>
<evidence type="ECO:0000256" key="9">
    <source>
        <dbReference type="SAM" id="Phobius"/>
    </source>
</evidence>
<dbReference type="InterPro" id="IPR000719">
    <property type="entry name" value="Prot_kinase_dom"/>
</dbReference>
<dbReference type="PROSITE" id="PS00107">
    <property type="entry name" value="PROTEIN_KINASE_ATP"/>
    <property type="match status" value="1"/>
</dbReference>
<dbReference type="Gene3D" id="1.10.510.10">
    <property type="entry name" value="Transferase(Phosphotransferase) domain 1"/>
    <property type="match status" value="1"/>
</dbReference>
<dbReference type="PROSITE" id="PS50011">
    <property type="entry name" value="PROTEIN_KINASE_DOM"/>
    <property type="match status" value="1"/>
</dbReference>
<accession>A0A7L4YQL1</accession>
<dbReference type="PANTHER" id="PTHR43289:SF6">
    <property type="entry name" value="SERINE_THREONINE-PROTEIN KINASE NEKL-3"/>
    <property type="match status" value="1"/>
</dbReference>
<evidence type="ECO:0000256" key="8">
    <source>
        <dbReference type="SAM" id="MobiDB-lite"/>
    </source>
</evidence>
<dbReference type="GO" id="GO:0005524">
    <property type="term" value="F:ATP binding"/>
    <property type="evidence" value="ECO:0007669"/>
    <property type="project" value="UniProtKB-UniRule"/>
</dbReference>
<dbReference type="InParanoid" id="A0A7L4YQL1"/>
<evidence type="ECO:0000313" key="12">
    <source>
        <dbReference type="Proteomes" id="UP000463857"/>
    </source>
</evidence>
<keyword evidence="4 7" id="KW-0547">Nucleotide-binding</keyword>
<evidence type="ECO:0000256" key="6">
    <source>
        <dbReference type="ARBA" id="ARBA00022840"/>
    </source>
</evidence>
<dbReference type="RefSeq" id="WP_159546555.1">
    <property type="nucleotide sequence ID" value="NZ_CP047156.1"/>
</dbReference>
<keyword evidence="6 7" id="KW-0067">ATP-binding</keyword>